<organism evidence="1 2">
    <name type="scientific">Cetraspora pellucida</name>
    <dbReference type="NCBI Taxonomy" id="1433469"/>
    <lineage>
        <taxon>Eukaryota</taxon>
        <taxon>Fungi</taxon>
        <taxon>Fungi incertae sedis</taxon>
        <taxon>Mucoromycota</taxon>
        <taxon>Glomeromycotina</taxon>
        <taxon>Glomeromycetes</taxon>
        <taxon>Diversisporales</taxon>
        <taxon>Gigasporaceae</taxon>
        <taxon>Cetraspora</taxon>
    </lineage>
</organism>
<feature type="non-terminal residue" evidence="1">
    <location>
        <position position="57"/>
    </location>
</feature>
<dbReference type="EMBL" id="CAJVPW010005672">
    <property type="protein sequence ID" value="CAG8558616.1"/>
    <property type="molecule type" value="Genomic_DNA"/>
</dbReference>
<evidence type="ECO:0000313" key="1">
    <source>
        <dbReference type="EMBL" id="CAG8558616.1"/>
    </source>
</evidence>
<keyword evidence="2" id="KW-1185">Reference proteome</keyword>
<evidence type="ECO:0000313" key="2">
    <source>
        <dbReference type="Proteomes" id="UP000789366"/>
    </source>
</evidence>
<protein>
    <submittedName>
        <fullName evidence="1">8841_t:CDS:1</fullName>
    </submittedName>
</protein>
<reference evidence="1" key="1">
    <citation type="submission" date="2021-06" db="EMBL/GenBank/DDBJ databases">
        <authorList>
            <person name="Kallberg Y."/>
            <person name="Tangrot J."/>
            <person name="Rosling A."/>
        </authorList>
    </citation>
    <scope>NUCLEOTIDE SEQUENCE</scope>
    <source>
        <strain evidence="1">28 12/20/2015</strain>
    </source>
</reference>
<proteinExistence type="predicted"/>
<sequence>MTNIANSSIDLFEEEKFKEPLEFEIEAVNIAINDKLVIDEFFDISIFEQQEQKVVNE</sequence>
<name>A0ACA9LZR3_9GLOM</name>
<comment type="caution">
    <text evidence="1">The sequence shown here is derived from an EMBL/GenBank/DDBJ whole genome shotgun (WGS) entry which is preliminary data.</text>
</comment>
<dbReference type="Proteomes" id="UP000789366">
    <property type="component" value="Unassembled WGS sequence"/>
</dbReference>
<gene>
    <name evidence="1" type="ORF">SPELUC_LOCUS5510</name>
</gene>
<accession>A0ACA9LZR3</accession>